<dbReference type="InterPro" id="IPR020841">
    <property type="entry name" value="PKS_Beta-ketoAc_synthase_dom"/>
</dbReference>
<dbReference type="Gene3D" id="1.10.1200.10">
    <property type="entry name" value="ACP-like"/>
    <property type="match status" value="3"/>
</dbReference>
<dbReference type="CDD" id="cd08956">
    <property type="entry name" value="KR_3_FAS_SDR_x"/>
    <property type="match status" value="3"/>
</dbReference>
<dbReference type="SUPFAM" id="SSF53901">
    <property type="entry name" value="Thiolase-like"/>
    <property type="match status" value="2"/>
</dbReference>
<dbReference type="InterPro" id="IPR016035">
    <property type="entry name" value="Acyl_Trfase/lysoPLipase"/>
</dbReference>
<feature type="compositionally biased region" description="Pro residues" evidence="9">
    <location>
        <begin position="132"/>
        <end position="142"/>
    </location>
</feature>
<feature type="domain" description="Ketosynthase family 3 (KS3)" evidence="11">
    <location>
        <begin position="2541"/>
        <end position="2969"/>
    </location>
</feature>
<gene>
    <name evidence="13" type="ORF">RM780_26275</name>
</gene>
<dbReference type="Pfam" id="PF21089">
    <property type="entry name" value="PKS_DH_N"/>
    <property type="match status" value="3"/>
</dbReference>
<evidence type="ECO:0000256" key="4">
    <source>
        <dbReference type="ARBA" id="ARBA00022679"/>
    </source>
</evidence>
<feature type="active site" description="Proton acceptor; for dehydratase activity" evidence="8">
    <location>
        <position position="30"/>
    </location>
</feature>
<dbReference type="PANTHER" id="PTHR43775">
    <property type="entry name" value="FATTY ACID SYNTHASE"/>
    <property type="match status" value="1"/>
</dbReference>
<feature type="active site" description="Proton acceptor; for dehydratase activity" evidence="8">
    <location>
        <position position="1783"/>
    </location>
</feature>
<dbReference type="SUPFAM" id="SSF55048">
    <property type="entry name" value="Probable ACP-binding domain of malonyl-CoA ACP transacylase"/>
    <property type="match status" value="2"/>
</dbReference>
<dbReference type="EMBL" id="JAVREN010000070">
    <property type="protein sequence ID" value="MDT0310429.1"/>
    <property type="molecule type" value="Genomic_DNA"/>
</dbReference>
<keyword evidence="6" id="KW-0511">Multifunctional enzyme</keyword>
<feature type="region of interest" description="N-terminal hotdog fold" evidence="8">
    <location>
        <begin position="1"/>
        <end position="122"/>
    </location>
</feature>
<feature type="compositionally biased region" description="Low complexity" evidence="9">
    <location>
        <begin position="1871"/>
        <end position="1882"/>
    </location>
</feature>
<evidence type="ECO:0000256" key="1">
    <source>
        <dbReference type="ARBA" id="ARBA00004792"/>
    </source>
</evidence>
<dbReference type="InterPro" id="IPR049552">
    <property type="entry name" value="PKS_DH_N"/>
</dbReference>
<comment type="pathway">
    <text evidence="1">Antibiotic biosynthesis.</text>
</comment>
<feature type="region of interest" description="C-terminal hotdog fold" evidence="8">
    <location>
        <begin position="3569"/>
        <end position="3702"/>
    </location>
</feature>
<feature type="domain" description="Ketosynthase family 3 (KS3)" evidence="11">
    <location>
        <begin position="864"/>
        <end position="1293"/>
    </location>
</feature>
<feature type="compositionally biased region" description="Low complexity" evidence="9">
    <location>
        <begin position="143"/>
        <end position="152"/>
    </location>
</feature>
<evidence type="ECO:0000313" key="13">
    <source>
        <dbReference type="EMBL" id="MDT0310429.1"/>
    </source>
</evidence>
<dbReference type="PROSITE" id="PS52004">
    <property type="entry name" value="KS3_2"/>
    <property type="match status" value="2"/>
</dbReference>
<dbReference type="Pfam" id="PF16197">
    <property type="entry name" value="KAsynt_C_assoc"/>
    <property type="match status" value="2"/>
</dbReference>
<evidence type="ECO:0000256" key="8">
    <source>
        <dbReference type="PROSITE-ProRule" id="PRU01363"/>
    </source>
</evidence>
<keyword evidence="7" id="KW-0012">Acyltransferase</keyword>
<dbReference type="InterPro" id="IPR020807">
    <property type="entry name" value="PKS_DH"/>
</dbReference>
<dbReference type="Pfam" id="PF00550">
    <property type="entry name" value="PP-binding"/>
    <property type="match status" value="3"/>
</dbReference>
<dbReference type="InterPro" id="IPR036291">
    <property type="entry name" value="NAD(P)-bd_dom_sf"/>
</dbReference>
<feature type="region of interest" description="C-terminal hotdog fold" evidence="8">
    <location>
        <begin position="152"/>
        <end position="299"/>
    </location>
</feature>
<evidence type="ECO:0000313" key="14">
    <source>
        <dbReference type="Proteomes" id="UP001183388"/>
    </source>
</evidence>
<keyword evidence="5" id="KW-0045">Antibiotic biosynthesis</keyword>
<dbReference type="CDD" id="cd00833">
    <property type="entry name" value="PKS"/>
    <property type="match status" value="2"/>
</dbReference>
<evidence type="ECO:0000259" key="12">
    <source>
        <dbReference type="PROSITE" id="PS52019"/>
    </source>
</evidence>
<dbReference type="InterPro" id="IPR049900">
    <property type="entry name" value="PKS_mFAS_DH"/>
</dbReference>
<dbReference type="InterPro" id="IPR018201">
    <property type="entry name" value="Ketoacyl_synth_AS"/>
</dbReference>
<dbReference type="InterPro" id="IPR020806">
    <property type="entry name" value="PKS_PP-bd"/>
</dbReference>
<dbReference type="InterPro" id="IPR006162">
    <property type="entry name" value="Ppantetheine_attach_site"/>
</dbReference>
<dbReference type="Pfam" id="PF00698">
    <property type="entry name" value="Acyl_transf_1"/>
    <property type="match status" value="2"/>
</dbReference>
<keyword evidence="14" id="KW-1185">Reference proteome</keyword>
<reference evidence="14" key="1">
    <citation type="submission" date="2023-07" db="EMBL/GenBank/DDBJ databases">
        <title>30 novel species of actinomycetes from the DSMZ collection.</title>
        <authorList>
            <person name="Nouioui I."/>
        </authorList>
    </citation>
    <scope>NUCLEOTIDE SEQUENCE [LARGE SCALE GENOMIC DNA]</scope>
    <source>
        <strain evidence="14">DSM 44917</strain>
    </source>
</reference>
<dbReference type="InterPro" id="IPR057326">
    <property type="entry name" value="KR_dom"/>
</dbReference>
<dbReference type="SMART" id="SM00826">
    <property type="entry name" value="PKS_DH"/>
    <property type="match status" value="3"/>
</dbReference>
<dbReference type="Pfam" id="PF22953">
    <property type="entry name" value="SpnB_Rossmann"/>
    <property type="match status" value="3"/>
</dbReference>
<dbReference type="InterPro" id="IPR055123">
    <property type="entry name" value="SpnB-like_Rossmann"/>
</dbReference>
<evidence type="ECO:0000259" key="10">
    <source>
        <dbReference type="PROSITE" id="PS50075"/>
    </source>
</evidence>
<dbReference type="Pfam" id="PF00109">
    <property type="entry name" value="ketoacyl-synt"/>
    <property type="match status" value="2"/>
</dbReference>
<dbReference type="InterPro" id="IPR016039">
    <property type="entry name" value="Thiolase-like"/>
</dbReference>
<accession>A0ABU2LFR0</accession>
<dbReference type="Gene3D" id="3.40.47.10">
    <property type="match status" value="2"/>
</dbReference>
<evidence type="ECO:0000256" key="3">
    <source>
        <dbReference type="ARBA" id="ARBA00022553"/>
    </source>
</evidence>
<dbReference type="SMART" id="SM00825">
    <property type="entry name" value="PKS_KS"/>
    <property type="match status" value="2"/>
</dbReference>
<feature type="region of interest" description="C-terminal hotdog fold" evidence="8">
    <location>
        <begin position="1889"/>
        <end position="2022"/>
    </location>
</feature>
<feature type="region of interest" description="Disordered" evidence="9">
    <location>
        <begin position="1843"/>
        <end position="1884"/>
    </location>
</feature>
<dbReference type="Proteomes" id="UP001183388">
    <property type="component" value="Unassembled WGS sequence"/>
</dbReference>
<dbReference type="Pfam" id="PF02801">
    <property type="entry name" value="Ketoacyl-synt_C"/>
    <property type="match status" value="2"/>
</dbReference>
<dbReference type="PROSITE" id="PS00012">
    <property type="entry name" value="PHOSPHOPANTETHEINE"/>
    <property type="match status" value="3"/>
</dbReference>
<feature type="active site" description="Proton donor; for dehydratase activity" evidence="8">
    <location>
        <position position="1948"/>
    </location>
</feature>
<keyword evidence="3" id="KW-0597">Phosphoprotein</keyword>
<dbReference type="InterPro" id="IPR050091">
    <property type="entry name" value="PKS_NRPS_Biosynth_Enz"/>
</dbReference>
<dbReference type="InterPro" id="IPR016036">
    <property type="entry name" value="Malonyl_transacylase_ACP-bd"/>
</dbReference>
<feature type="domain" description="PKS/mFAS DH" evidence="12">
    <location>
        <begin position="1"/>
        <end position="299"/>
    </location>
</feature>
<feature type="active site" description="Proton donor; for dehydratase activity" evidence="8">
    <location>
        <position position="3628"/>
    </location>
</feature>
<evidence type="ECO:0000256" key="5">
    <source>
        <dbReference type="ARBA" id="ARBA00023194"/>
    </source>
</evidence>
<feature type="region of interest" description="Disordered" evidence="9">
    <location>
        <begin position="91"/>
        <end position="152"/>
    </location>
</feature>
<keyword evidence="4" id="KW-0808">Transferase</keyword>
<dbReference type="PROSITE" id="PS50075">
    <property type="entry name" value="CARRIER"/>
    <property type="match status" value="3"/>
</dbReference>
<evidence type="ECO:0000256" key="2">
    <source>
        <dbReference type="ARBA" id="ARBA00022450"/>
    </source>
</evidence>
<feature type="region of interest" description="N-terminal hotdog fold" evidence="8">
    <location>
        <begin position="3429"/>
        <end position="3555"/>
    </location>
</feature>
<dbReference type="SMART" id="SM00822">
    <property type="entry name" value="PKS_KR"/>
    <property type="match status" value="3"/>
</dbReference>
<dbReference type="Gene3D" id="3.10.129.110">
    <property type="entry name" value="Polyketide synthase dehydratase"/>
    <property type="match status" value="3"/>
</dbReference>
<feature type="domain" description="Carrier" evidence="10">
    <location>
        <begin position="4130"/>
        <end position="4206"/>
    </location>
</feature>
<evidence type="ECO:0000256" key="7">
    <source>
        <dbReference type="ARBA" id="ARBA00023315"/>
    </source>
</evidence>
<dbReference type="InterPro" id="IPR032821">
    <property type="entry name" value="PKS_assoc"/>
</dbReference>
<dbReference type="SMART" id="SM00827">
    <property type="entry name" value="PKS_AT"/>
    <property type="match status" value="2"/>
</dbReference>
<dbReference type="InterPro" id="IPR014030">
    <property type="entry name" value="Ketoacyl_synth_N"/>
</dbReference>
<name>A0ABU2LFR0_9ACTN</name>
<dbReference type="InterPro" id="IPR014043">
    <property type="entry name" value="Acyl_transferase_dom"/>
</dbReference>
<dbReference type="PROSITE" id="PS00606">
    <property type="entry name" value="KS3_1"/>
    <property type="match status" value="2"/>
</dbReference>
<feature type="non-terminal residue" evidence="13">
    <location>
        <position position="1"/>
    </location>
</feature>
<dbReference type="InterPro" id="IPR014031">
    <property type="entry name" value="Ketoacyl_synth_C"/>
</dbReference>
<sequence length="4293" mass="444445">LLGGAVALPDGGHLFTGRLSLAAQPWLADHAVQGTALLPGTAFVELALHAGRETGCATVEELTLEAPLALPADGAAQLRLTLGPADAHGLRTVDIASRPAGDPGRDWTRHASGRLTPSEPRQPEPADDLAAWPPPGATPVPAPAEDVPAEDAPAPGLHDLLYARLEALGFGYGPAFRGLRAVWRDGDTLYAEAALPPGAAAPGAEAAAYGLHPALLDGALHCSWLGPLGPDGEAGPEDCLLPFSWRGIHLHATGAAAVRLRVTPAGPDAVTALLADATGRPVATLGTVTLRRLDAAHLRRATAAAAPAGRDSLHRVTWQPLPSAPPSPAASLARVTCPEELDALRAAPALVLAPTPGETPGAAAAHALALARRWLSEDRFADARLVLHTRRAVAARDGEVPDPAQAAVWGLIRSAQLEHPGRFLLLDTDGDTGEAGDTEAAEAALRALPADEPQLAHRDGAFLAPRLTRPATPAQDAPPSAPFGTGTVLITGASGTLGRHLARHLATAHGVRDLLLVSRRPLPEDDLAALRELGAEPRAARCDLGDREALAALLAEHPGLTAVLHVAGVTDDAPLTALTPQRIDAVLRPKTEAARHLHELTAHLDLAAFVLFSSVAGTLGASGQANYAAANAALDALAHQRRAAGLPALSLAWGLWADDSGMTGKLDAADHARIRRTGILPMAADEALALFDRALAHAAATGHPVAVPARLDLAGHATRAAAGTAPPPLLRALVRPAAPAAAPTASAPAVEPANDLARRLAPLPAADRERALLDLVRAQVTAVLGHTVTDRRIAPERPFRDLGFDSLTAIELRNLLAAATGVRLPATLVFDHPTPLALTRELHATLLGRTEDAPAPAASASAEEEPVAIVGMACRFPGGVRSPEDLWRLVAEGRDAVSGFPEDRGWDLENLFHPDPDHPGTSYAREGGFLHDAGEFDADLFGISPREALAMDPQQRLLLETSWEAFERAGIDPASLKGSATGVFAGLMYHDYASRVPAIPEGLEGYLGNGSAGSIASGRVAYAFGLEGPAVTVDTACSSSLVALHLAAQALRQGECTLALAGGVAVMSTPTTFVEFSRQRGLAADGRCKAFSAHADGTGWSEGAAMLLVERLSDARRNGHPVLAVVRGTAVNQDGASNGLTAPNGPSQQRVIRRALANARLTPADVDAVEAHGTGTTLGDPIEAQALLATYGAERPDSERPLLLGSLKSNLGHTQAAAGAAGVMKMVLAMRNGHLPRTLHAEEPTPHVDWSSGGVRLLTEAAPWPATDDGRPRRAGVSSFGVSGTNAHAIIEEPPAEDPAPARAAEPVPAVPLVWPLSARGADGLRDQAERLLAHLDSAPATPADVGWSLAAGRAALEHRAAVVGADPETLLDGLRALVRGEPAGSLVRGALPPGGDHAGSTAFVFSGQGSQRLGMGRELCAAFPVFASAFDEVCAAVDRHVERPLRGVVFGEDAALLEGTGYAQPALFAVEVALFRLLESWGVRPDVVAGHSVGEFAAAYVAGVLSLEDAAALVAARGRLMQALPEGGVMVAVRASEAEVAAHLAGLEGRVSVAAVNGPGSVVVSGEEAAVREVVAGFGTKALAVSHAFHSPLMDPMLEDFRAAAESARLRAPALPFVSTVTGEPLESVDAEYWVRQVREPVRFADAVAALEAGGATSFVEVGPGGALTALVRELVNDSATAVCVLRGGRGEAQAVTEAVARLHVAGVAVDWGAFFAGRGARRVDLPTYAFQRRRYWLDAPPPAAARTRDGLGLTAVLLPDEAGAVVTGPLSLREHPWLADHKVLGHVLVPATALIDAVLRAAREAGCDRIEELTFQHPLSLGAEGSRRLRIVVGRADEAGRHPVRVDSRPEDGDPAAAWTSHATGTVSPDDAPPAGAEAEQWPPEGAEALDVEGLYERLADVGMEYGPTFQGLRALWRAREGVSAEVALPEGVEVAGFGVHPALLDAALHAVGALEDGSARVPFGCAGVRVWASGARALRVRVAPAGPEAVSLLGLDAAGQPVVAVESLTLRPVTEARVAAPEGPLYRTEWRPVALPESAGVAGGLAWCPAGTDGAGAVLWALEAVQDWLERDESGPLVVVTRGAAGPGVPDVAQAGVWGLVRSAQSEHPGRFLLLDAEEETDEALIGAVVASGEPQVALRGGRALVPRLARAAVSESGEKVAFGPGPVLVTGASGALGGTVARHLVERHGVRELLLLSRRGAEGELARELRALGARVEAVACDVADRNALAAVLEGRSLSAVVHAAGVVDDAVVTGLDPARVEAVLRPKVLGAHNLHELTRDMPHLSAFILFSSAAGVLGSPGQAAYAAGNAYLDALAEHRHAHGLPAVSMAWGIWEGTSALTAGLSEVDRGRVSRSGLVPLAAAEGLALFDAAARGGLPTVVPARLDTNALEARARSGDLPAVLRGLVRTPLRRSANSPSQVAVSGGLGARLAALPESERHEELNALVRAHAAAVLGHDAAASIEAERPFTDLGFDSLMSVELRNQLNAATGLRLPATLVFDHPTPDALAEHLGQQLTAPDGASPAAAPAPAAVTVGEPVAIVGMACRFPGGVRSPEDLWRLVAEGRDAVTGFPTDRGWDLENLFHPDPDHPGTSYAREGGFLHDAGEFDPAFFGISPREALAMDPQQRLLLETGWETFERAGIDPAALRGSRTGVFVGVMYHDYGTRAGAVPAGVEGHLGMGTSGSVVSGRVAYTFGLEGPAVTVDTACSSSLVALHLAVQALRQGECTMALAGGVTVMATPNTFVEFSRQRGLAADGRCKSFAEGADGTGWSEGVGLLLVERLSDARRNGHPVLAVIRGSAVNQDGASNGLTAPNGPSQERVIRQALANARLTPADVDAVEAHGTGTSLGDPIEAQALLATYGQDRPDAERPLLLGSLKSNLGHTQAAAGVAGVMKMVLALRNGLLPRTLHVDRPTPHVDWGSGAVRLLTEPVPWQAEDGRPRRAAISSFGVSGTNAHVVLESAPARPAHEDVPPRPAEDGPALAWPLSAKDEAALRAQAARLRDHALAHPHLRPADIGLSLATARAALPHRAVVAGRSREELIATLTAHTEGRTPGVAAPSGRRRTAFVFSGQGSQRLNMGRVLCARFPAFASAFDEVCAAIDPHLERPLRGVVFGEDPALLARTEYAQPALFAVEVALFRLLESWGVAPDAVAGHSVGEFAAAYVAGVLSLEDAAALIAARARLMQALPEGGVMVALRASEEEVAAHLAGLEGRASVAAVNGPGSVVVSGEEAAVAQLVNGHKPTPLKVSHAFHSPLMEPMAEEFRAVADGVRFAPARLPFVSTVTGRPLESVDAEYWVRQLRQPVRFADAVATLAAQGIGALVEIGPGGALTALVRDLVNEDTAAVATLRGDRPEDLALATAVAELHAHGVPVNWEAFFAGRDARRVDLPTYAFQRRRYWLDATPRTDTLAGAGLRSADHPLIRTAVATADGGNVVLTGRVSLREQGWLADHVVLGQVLVPATAFIDLVLRAAREVGCDRIEELTFENPLLVPEDGALHLQVVVRQHEDGDPRHAVSVYARDADADPAVAWVRHAAAVIIVGGPAPADAEAGLRRPPAEAEAVDTEALYARLADLGLVYGPAFRGLRALWRAREGVSAEVALPEGVEVAGFGVHPALLDAALHAVGALEDGSARVPFGCAGVRVWASGARALRVRVAPAGADAVSVLGLDAAGQPVVAIESLTLRPVTAAQVTRPDGSLFRVDWQPFALRGGAGPVGGVARCPAGTDGAGAVLWALEAVQDWLERDESGPLVVVTRGAAGPGVPDVAQAGVWGLVRSAQSEHPGRFLLLDAEEETDEALIGAVVASGEPQVAVRGDRVLVPRLARAGVSEPGEGPSFGSGPVLVTGASGALGGVVARHLVERHGVRGLLLLSRRGAEGELVGELRALGAEVESAACDVADRDALAALLEGRSLTGVVHAAGVVDDGIVTGLDPARVEAVLRPKVIGAQNLHELTRDMPHLSAFVLFSSAAGVLGSAGQAAYAAGNAYLDALAEHRHGYGLPAVSMAWGPWSLEAGGMVGQAGAEASERMARQGVHPLTTDEGLELFDAALRADGAAVVPLRLGWAALRARAARGDVPPMLRGLAPLPARRAVASDAAPGPESEGPGLAERLAVLPPAEQRARLLDLVREQVAAVLGLPSAAQVRPNQALRDLGFDSLTSVELRNRLARSADGLRLPTTLVFDYPTPAALAEHLRAELVPEGAEASVAGVLSELDRLEAALLSASADEDGRTAIASRLRSLVSRWTDGTAAAPEERNGAVAVDDQLEDATDDEVFDFIGKEFGIS</sequence>
<dbReference type="Gene3D" id="3.30.70.3290">
    <property type="match status" value="2"/>
</dbReference>
<evidence type="ECO:0000259" key="11">
    <source>
        <dbReference type="PROSITE" id="PS52004"/>
    </source>
</evidence>
<feature type="domain" description="Carrier" evidence="10">
    <location>
        <begin position="770"/>
        <end position="846"/>
    </location>
</feature>
<feature type="active site" description="Proton acceptor; for dehydratase activity" evidence="8">
    <location>
        <position position="3461"/>
    </location>
</feature>
<dbReference type="InterPro" id="IPR042104">
    <property type="entry name" value="PKS_dehydratase_sf"/>
</dbReference>
<dbReference type="PANTHER" id="PTHR43775:SF51">
    <property type="entry name" value="INACTIVE PHENOLPHTHIOCEROL SYNTHESIS POLYKETIDE SYNTHASE TYPE I PKS1-RELATED"/>
    <property type="match status" value="1"/>
</dbReference>
<dbReference type="Gene3D" id="3.40.50.720">
    <property type="entry name" value="NAD(P)-binding Rossmann-like Domain"/>
    <property type="match status" value="3"/>
</dbReference>
<dbReference type="SUPFAM" id="SSF47336">
    <property type="entry name" value="ACP-like"/>
    <property type="match status" value="3"/>
</dbReference>
<keyword evidence="2" id="KW-0596">Phosphopantetheine</keyword>
<dbReference type="SUPFAM" id="SSF52151">
    <property type="entry name" value="FabD/lysophospholipase-like"/>
    <property type="match status" value="2"/>
</dbReference>
<dbReference type="Pfam" id="PF14765">
    <property type="entry name" value="PS-DH"/>
    <property type="match status" value="3"/>
</dbReference>
<feature type="domain" description="PKS/mFAS DH" evidence="12">
    <location>
        <begin position="1750"/>
        <end position="2022"/>
    </location>
</feature>
<dbReference type="PROSITE" id="PS52019">
    <property type="entry name" value="PKS_MFAS_DH"/>
    <property type="match status" value="3"/>
</dbReference>
<organism evidence="13 14">
    <name type="scientific">Streptomyces boetiae</name>
    <dbReference type="NCBI Taxonomy" id="3075541"/>
    <lineage>
        <taxon>Bacteria</taxon>
        <taxon>Bacillati</taxon>
        <taxon>Actinomycetota</taxon>
        <taxon>Actinomycetes</taxon>
        <taxon>Kitasatosporales</taxon>
        <taxon>Streptomycetaceae</taxon>
        <taxon>Streptomyces</taxon>
    </lineage>
</organism>
<feature type="compositionally biased region" description="Basic and acidic residues" evidence="9">
    <location>
        <begin position="1843"/>
        <end position="1854"/>
    </location>
</feature>
<feature type="active site" description="Proton donor; for dehydratase activity" evidence="8">
    <location>
        <position position="217"/>
    </location>
</feature>
<feature type="region of interest" description="N-terminal hotdog fold" evidence="8">
    <location>
        <begin position="1750"/>
        <end position="1876"/>
    </location>
</feature>
<dbReference type="InterPro" id="IPR001227">
    <property type="entry name" value="Ac_transferase_dom_sf"/>
</dbReference>
<dbReference type="SMART" id="SM00823">
    <property type="entry name" value="PKS_PP"/>
    <property type="match status" value="3"/>
</dbReference>
<dbReference type="RefSeq" id="WP_311633397.1">
    <property type="nucleotide sequence ID" value="NZ_JAVREN010000070.1"/>
</dbReference>
<dbReference type="SMART" id="SM01294">
    <property type="entry name" value="PKS_PP_betabranch"/>
    <property type="match status" value="3"/>
</dbReference>
<comment type="caution">
    <text evidence="13">The sequence shown here is derived from an EMBL/GenBank/DDBJ whole genome shotgun (WGS) entry which is preliminary data.</text>
</comment>
<proteinExistence type="predicted"/>
<dbReference type="InterPro" id="IPR036736">
    <property type="entry name" value="ACP-like_sf"/>
</dbReference>
<dbReference type="Pfam" id="PF08659">
    <property type="entry name" value="KR"/>
    <property type="match status" value="3"/>
</dbReference>
<dbReference type="InterPro" id="IPR049551">
    <property type="entry name" value="PKS_DH_C"/>
</dbReference>
<dbReference type="Gene3D" id="3.40.366.10">
    <property type="entry name" value="Malonyl-Coenzyme A Acyl Carrier Protein, domain 2"/>
    <property type="match status" value="2"/>
</dbReference>
<dbReference type="InterPro" id="IPR009081">
    <property type="entry name" value="PP-bd_ACP"/>
</dbReference>
<feature type="domain" description="PKS/mFAS DH" evidence="12">
    <location>
        <begin position="3429"/>
        <end position="3702"/>
    </location>
</feature>
<protein>
    <submittedName>
        <fullName evidence="13">SDR family NAD(P)-dependent oxidoreductase</fullName>
    </submittedName>
</protein>
<dbReference type="SUPFAM" id="SSF51735">
    <property type="entry name" value="NAD(P)-binding Rossmann-fold domains"/>
    <property type="match status" value="6"/>
</dbReference>
<feature type="domain" description="Carrier" evidence="10">
    <location>
        <begin position="2446"/>
        <end position="2521"/>
    </location>
</feature>
<evidence type="ECO:0000256" key="6">
    <source>
        <dbReference type="ARBA" id="ARBA00023268"/>
    </source>
</evidence>
<dbReference type="InterPro" id="IPR013968">
    <property type="entry name" value="PKS_KR"/>
</dbReference>
<evidence type="ECO:0000256" key="9">
    <source>
        <dbReference type="SAM" id="MobiDB-lite"/>
    </source>
</evidence>